<evidence type="ECO:0000256" key="1">
    <source>
        <dbReference type="SAM" id="MobiDB-lite"/>
    </source>
</evidence>
<dbReference type="InterPro" id="IPR051266">
    <property type="entry name" value="CLCR"/>
</dbReference>
<dbReference type="SMART" id="SM00327">
    <property type="entry name" value="VWA"/>
    <property type="match status" value="1"/>
</dbReference>
<gene>
    <name evidence="3" type="ORF">K7C98_38660</name>
</gene>
<dbReference type="Pfam" id="PF00092">
    <property type="entry name" value="VWA"/>
    <property type="match status" value="1"/>
</dbReference>
<feature type="domain" description="VWFA" evidence="2">
    <location>
        <begin position="302"/>
        <end position="480"/>
    </location>
</feature>
<proteinExistence type="predicted"/>
<dbReference type="PANTHER" id="PTHR10579">
    <property type="entry name" value="CALCIUM-ACTIVATED CHLORIDE CHANNEL REGULATOR"/>
    <property type="match status" value="1"/>
</dbReference>
<dbReference type="InterPro" id="IPR022156">
    <property type="entry name" value="Uncharacterised_YfbK_N"/>
</dbReference>
<comment type="caution">
    <text evidence="3">The sequence shown here is derived from an EMBL/GenBank/DDBJ whole genome shotgun (WGS) entry which is preliminary data.</text>
</comment>
<dbReference type="SUPFAM" id="SSF53300">
    <property type="entry name" value="vWA-like"/>
    <property type="match status" value="1"/>
</dbReference>
<dbReference type="PANTHER" id="PTHR10579:SF43">
    <property type="entry name" value="ZINC FINGER (C3HC4-TYPE RING FINGER) FAMILY PROTEIN"/>
    <property type="match status" value="1"/>
</dbReference>
<accession>A0ABS7U3S7</accession>
<evidence type="ECO:0000313" key="4">
    <source>
        <dbReference type="Proteomes" id="UP001139031"/>
    </source>
</evidence>
<reference evidence="3" key="1">
    <citation type="submission" date="2021-08" db="EMBL/GenBank/DDBJ databases">
        <authorList>
            <person name="Stevens D.C."/>
        </authorList>
    </citation>
    <scope>NUCLEOTIDE SEQUENCE</scope>
    <source>
        <strain evidence="3">DSM 53165</strain>
    </source>
</reference>
<name>A0ABS7U3S7_9BACT</name>
<dbReference type="RefSeq" id="WP_224196933.1">
    <property type="nucleotide sequence ID" value="NZ_JAIRAU010000056.1"/>
</dbReference>
<feature type="region of interest" description="Disordered" evidence="1">
    <location>
        <begin position="79"/>
        <end position="108"/>
    </location>
</feature>
<dbReference type="CDD" id="cd01465">
    <property type="entry name" value="vWA_subgroup"/>
    <property type="match status" value="1"/>
</dbReference>
<dbReference type="Gene3D" id="3.40.50.410">
    <property type="entry name" value="von Willebrand factor, type A domain"/>
    <property type="match status" value="1"/>
</dbReference>
<dbReference type="PROSITE" id="PS50234">
    <property type="entry name" value="VWFA"/>
    <property type="match status" value="1"/>
</dbReference>
<evidence type="ECO:0000259" key="2">
    <source>
        <dbReference type="PROSITE" id="PS50234"/>
    </source>
</evidence>
<sequence>MHRSTSPVRPVVPHYFVPPQRARLARLLPAAVALLGALLPACTPDPTIEEIVSEGGFSTNRFLRAIARPDVIEEEAPVDLENGDDEAAGAGQRHKGEEGKMGKPTAKNKSGLYAMKGPKDAIPQMAHGWDNLPGTEIGEAHGVGGLGLVGTGRGGGGTGQGTIGSPYGGAFAVGSDDADVWGGLAGHQAAGAPGGDRYAPVKEAAWTLSHAAPLSTFSIDVDTASYSNVRRFLGDNWLPPPDAVRVEEMINYFDYAYPTPTGEHPLGVGAEVAPCPWKKGHQLVRVHLQAKKIETDQVPPRNLVFLVDTSGSMSDDDKLGLVKKGLSLLAEQLRPEDRISLVTYAGSTSVALPTTPGSEKRTILRAIDRLGAGGGTNGGAGIALAYAEAHKHFVKGGINRVLLATDGDFNVGLTDHDDLIKLIEKERQTGVFLTVLGVGRGNYNDRTMEQIADHGNGNYAYLDSEKEARKVLVAEASGTLVTVAKDVKLQVEWNPNRVAGYRLIGYENRTLTAEQFNDDKKDAGELGAGDSVTALYEVVPAGRPVPGAAVDNLKYQRPAGPDDAELLTVKVRYKQPEGRESTKFELPITEAHDDWDEASPQLHLAAAVAAFALKLRGSPNLDKFDLAAARGWAQSAELPDPEGHRAEFVRLIDRARKLMDREAVHSRSAMP</sequence>
<dbReference type="EMBL" id="JAIRAU010000056">
    <property type="protein sequence ID" value="MBZ5715192.1"/>
    <property type="molecule type" value="Genomic_DNA"/>
</dbReference>
<dbReference type="InterPro" id="IPR036465">
    <property type="entry name" value="vWFA_dom_sf"/>
</dbReference>
<evidence type="ECO:0000313" key="3">
    <source>
        <dbReference type="EMBL" id="MBZ5715192.1"/>
    </source>
</evidence>
<dbReference type="Pfam" id="PF12034">
    <property type="entry name" value="YfbK_C"/>
    <property type="match status" value="1"/>
</dbReference>
<dbReference type="InterPro" id="IPR002035">
    <property type="entry name" value="VWF_A"/>
</dbReference>
<protein>
    <submittedName>
        <fullName evidence="3">VWA domain-containing protein</fullName>
    </submittedName>
</protein>
<dbReference type="Proteomes" id="UP001139031">
    <property type="component" value="Unassembled WGS sequence"/>
</dbReference>
<organism evidence="3 4">
    <name type="scientific">Nannocystis pusilla</name>
    <dbReference type="NCBI Taxonomy" id="889268"/>
    <lineage>
        <taxon>Bacteria</taxon>
        <taxon>Pseudomonadati</taxon>
        <taxon>Myxococcota</taxon>
        <taxon>Polyangia</taxon>
        <taxon>Nannocystales</taxon>
        <taxon>Nannocystaceae</taxon>
        <taxon>Nannocystis</taxon>
    </lineage>
</organism>
<dbReference type="Pfam" id="PF12450">
    <property type="entry name" value="vWF_A"/>
    <property type="match status" value="1"/>
</dbReference>
<dbReference type="InterPro" id="IPR021908">
    <property type="entry name" value="YfbK_C"/>
</dbReference>
<keyword evidence="4" id="KW-1185">Reference proteome</keyword>